<feature type="region of interest" description="Disordered" evidence="2">
    <location>
        <begin position="350"/>
        <end position="369"/>
    </location>
</feature>
<dbReference type="PANTHER" id="PTHR12706">
    <property type="entry name" value="STRAWBERRY NOTCH-RELATED"/>
    <property type="match status" value="1"/>
</dbReference>
<dbReference type="InterPro" id="IPR029063">
    <property type="entry name" value="SAM-dependent_MTases_sf"/>
</dbReference>
<evidence type="ECO:0000313" key="5">
    <source>
        <dbReference type="EMBL" id="SDX68550.1"/>
    </source>
</evidence>
<feature type="compositionally biased region" description="Polar residues" evidence="2">
    <location>
        <begin position="351"/>
        <end position="369"/>
    </location>
</feature>
<keyword evidence="6" id="KW-1185">Reference proteome</keyword>
<dbReference type="PANTHER" id="PTHR12706:SF30">
    <property type="entry name" value="PROTEIN STRAWBERRY NOTCH-RELATED"/>
    <property type="match status" value="1"/>
</dbReference>
<sequence length="1459" mass="157331">MTHLAPVASVRALAPVASTPSPDTAAAIIAVAEALQTDLAQGFQIDGLRLRLEMEQAFGGSDADGAWDWKLAYEACEVALVLFLRKFGRALLTRAGSPAALLPILAKVSGLLPTHTRRSEEMERFQQFSTPLPMGLAALAAAQITARDLVLEPSAGTGLLAILAMIASGSLALNELAETRADLLRLLFPESPVTCFDAAQIDDHLDTHLRPSVILMNPPFSAVANVDTRSTEATARHLRSALARLAPGGRLVAITGASFAPNAPAWSETFAKLTESAHLVFTSAVSGAAFAKHGTSFETRISVFDKCRGGEKGDITADLTRPISSDVASLLSLITTNVPPRLALDARETAAQGTSSPFPGNTVPATRTANGRPRATFATATANTATQINAEDLAYTLRDATEDDANARLSDAIYETFRLQAIDIPSAEPHPTKLVQSAAMASVAPPKPSYRPKLPAAILGDGLLSDAQLETVIYAGEAHGTHLAGSWTVDETGDMVSAAPGDATDAVRFRRGFFLGDGTGAGKGRQAAGILLDNWAQGRRKALWISKSDKLLEDAQRDWSALGQERLLVTPLSRFAQGRDILLTEGILFTTYATLRSEERGAKKSRVDQIVDWLGQNFDGVILFDESHAMANAAGGRGERGDVTASQQGRAGLRLQHRLPNARVVYVSATGATSVHNLAYAQRLGLWGGEDFPFATRAEFVEAIEAGGIAAMEVLARDLRSLGLYTARSLSYDGVEYEMLVHALSPEQRGIYDAYAGAFAIIHNNLAAAMEAANIAGDNGTLNRQAKSAARSAFESAKQRFFGHLLTSMKTPTLIAAIDSDLAAGHSAVIQIVSTGEALMERRLSEIPTDEWNDIRVDITPREYVLDYLAHSFPVQLYEPFTDSEGNLSSRPVMRDGQPVECREAARRRDALIEKLASLPPVPGALDQIVQRFGTDLVAEVTGRSSRIVRKGEGAAARLVVESRAGSANLSESAAFMDDHKRILIFSEAGGTGRSYHADLGAKNQRLRVHYLLEPGWKADAAIQGLGRTNRTNQAQPPLFRPVATDVKAEKRFLSTIARRLDTLGAITRGQRQTGGQGLFRPEDNLESPYARDALRQLYRRLYRGDVPGCSLAAFENATGLSLTDDTGLKDDLPPITTFLNRLLALTIDMQAVLFAAFEELLDQRIEGAIAAGVYDLGLETLRAESFRVTDARVIYTHPGSGAATQLLTIAEKRRNMPTSLADALGWLDDPKGRLLVNSRSGRAAVQVPATSLMLDDGTIEPRLRLIRPTEASTVPARIMDDTHWLEADRTAFSAAWTAELADVPEFSESTLHIVAGLLLPIWKQLPQDETRVYRLQTDDGQRIIGRRVSPTWVATTLATDAPKLTSAQVHALVLEGKTVVRLAEGMELHRSRVMGVNRIELSGFSEAAKDRLKADGFFSEIISWKLRLFCPVDQAGIAVLDRLLARCSVTGLHDRGGN</sequence>
<dbReference type="GO" id="GO:0032259">
    <property type="term" value="P:methylation"/>
    <property type="evidence" value="ECO:0007669"/>
    <property type="project" value="UniProtKB-KW"/>
</dbReference>
<dbReference type="SUPFAM" id="SSF52540">
    <property type="entry name" value="P-loop containing nucleoside triphosphate hydrolases"/>
    <property type="match status" value="1"/>
</dbReference>
<dbReference type="Pfam" id="PF13872">
    <property type="entry name" value="AAA_34"/>
    <property type="match status" value="1"/>
</dbReference>
<dbReference type="Pfam" id="PF13871">
    <property type="entry name" value="Helicase_C_4"/>
    <property type="match status" value="1"/>
</dbReference>
<dbReference type="InterPro" id="IPR026937">
    <property type="entry name" value="SBNO_Helicase_C_dom"/>
</dbReference>
<name>A0A1H3DQD7_9RHOB</name>
<dbReference type="GO" id="GO:0008168">
    <property type="term" value="F:methyltransferase activity"/>
    <property type="evidence" value="ECO:0007669"/>
    <property type="project" value="UniProtKB-KW"/>
</dbReference>
<gene>
    <name evidence="5" type="ORF">SAMN04488238_11523</name>
</gene>
<dbReference type="CDD" id="cd02440">
    <property type="entry name" value="AdoMet_MTases"/>
    <property type="match status" value="1"/>
</dbReference>
<evidence type="ECO:0000259" key="4">
    <source>
        <dbReference type="Pfam" id="PF13872"/>
    </source>
</evidence>
<keyword evidence="5" id="KW-0808">Transferase</keyword>
<comment type="similarity">
    <text evidence="1">Belongs to the SBNO family.</text>
</comment>
<dbReference type="InterPro" id="IPR026741">
    <property type="entry name" value="SNO"/>
</dbReference>
<dbReference type="STRING" id="564137.SAMN04488238_11523"/>
<evidence type="ECO:0000256" key="2">
    <source>
        <dbReference type="SAM" id="MobiDB-lite"/>
    </source>
</evidence>
<feature type="domain" description="Strawberry notch helicase C" evidence="3">
    <location>
        <begin position="925"/>
        <end position="1181"/>
    </location>
</feature>
<evidence type="ECO:0000256" key="1">
    <source>
        <dbReference type="ARBA" id="ARBA00006992"/>
    </source>
</evidence>
<dbReference type="Gene3D" id="3.40.50.300">
    <property type="entry name" value="P-loop containing nucleotide triphosphate hydrolases"/>
    <property type="match status" value="1"/>
</dbReference>
<dbReference type="OrthoDB" id="270332at2"/>
<reference evidence="5 6" key="1">
    <citation type="submission" date="2016-10" db="EMBL/GenBank/DDBJ databases">
        <authorList>
            <person name="de Groot N.N."/>
        </authorList>
    </citation>
    <scope>NUCLEOTIDE SEQUENCE [LARGE SCALE GENOMIC DNA]</scope>
    <source>
        <strain evidence="5 6">CGMCC 1.8894</strain>
    </source>
</reference>
<dbReference type="InterPro" id="IPR039187">
    <property type="entry name" value="SNO_AAA"/>
</dbReference>
<proteinExistence type="inferred from homology"/>
<dbReference type="InterPro" id="IPR027417">
    <property type="entry name" value="P-loop_NTPase"/>
</dbReference>
<evidence type="ECO:0000313" key="6">
    <source>
        <dbReference type="Proteomes" id="UP000198539"/>
    </source>
</evidence>
<feature type="domain" description="Strawberry notch AAA" evidence="4">
    <location>
        <begin position="429"/>
        <end position="754"/>
    </location>
</feature>
<dbReference type="GO" id="GO:0006355">
    <property type="term" value="P:regulation of DNA-templated transcription"/>
    <property type="evidence" value="ECO:0007669"/>
    <property type="project" value="InterPro"/>
</dbReference>
<protein>
    <submittedName>
        <fullName evidence="5">Methyltransferase domain-containing protein</fullName>
    </submittedName>
</protein>
<dbReference type="RefSeq" id="WP_092891949.1">
    <property type="nucleotide sequence ID" value="NZ_CP061500.1"/>
</dbReference>
<evidence type="ECO:0000259" key="3">
    <source>
        <dbReference type="Pfam" id="PF13871"/>
    </source>
</evidence>
<dbReference type="SUPFAM" id="SSF53335">
    <property type="entry name" value="S-adenosyl-L-methionine-dependent methyltransferases"/>
    <property type="match status" value="1"/>
</dbReference>
<dbReference type="EMBL" id="FNOM01000015">
    <property type="protein sequence ID" value="SDX68550.1"/>
    <property type="molecule type" value="Genomic_DNA"/>
</dbReference>
<organism evidence="5 6">
    <name type="scientific">Roseicitreum antarcticum</name>
    <dbReference type="NCBI Taxonomy" id="564137"/>
    <lineage>
        <taxon>Bacteria</taxon>
        <taxon>Pseudomonadati</taxon>
        <taxon>Pseudomonadota</taxon>
        <taxon>Alphaproteobacteria</taxon>
        <taxon>Rhodobacterales</taxon>
        <taxon>Paracoccaceae</taxon>
        <taxon>Roseicitreum</taxon>
    </lineage>
</organism>
<dbReference type="Gene3D" id="3.40.50.150">
    <property type="entry name" value="Vaccinia Virus protein VP39"/>
    <property type="match status" value="1"/>
</dbReference>
<accession>A0A1H3DQD7</accession>
<dbReference type="Proteomes" id="UP000198539">
    <property type="component" value="Unassembled WGS sequence"/>
</dbReference>
<keyword evidence="5" id="KW-0489">Methyltransferase</keyword>